<keyword evidence="3" id="KW-1185">Reference proteome</keyword>
<dbReference type="Proteomes" id="UP001165092">
    <property type="component" value="Unassembled WGS sequence"/>
</dbReference>
<sequence length="184" mass="18610">MLFFAVALAALLVVPLYSMTIIQPTLSAAGAGSGFPEYTVYVTLAMQPAIPVGMAAVLFGQGIPVAAAVLLLVPVTAVATAALLAMGLRCAAGLRWARALGAALAAAVLLGLDQVMVPALVDHAGGTTRIVFTADTLTLVTAQPVAGFWAVLALVLLAAAHSAVRMLRRGGETPGTRPETARPA</sequence>
<feature type="transmembrane region" description="Helical" evidence="1">
    <location>
        <begin position="55"/>
        <end position="88"/>
    </location>
</feature>
<organism evidence="2 3">
    <name type="scientific">Nocardiopsis ansamitocini</name>
    <dbReference type="NCBI Taxonomy" id="1670832"/>
    <lineage>
        <taxon>Bacteria</taxon>
        <taxon>Bacillati</taxon>
        <taxon>Actinomycetota</taxon>
        <taxon>Actinomycetes</taxon>
        <taxon>Streptosporangiales</taxon>
        <taxon>Nocardiopsidaceae</taxon>
        <taxon>Nocardiopsis</taxon>
    </lineage>
</organism>
<comment type="caution">
    <text evidence="2">The sequence shown here is derived from an EMBL/GenBank/DDBJ whole genome shotgun (WGS) entry which is preliminary data.</text>
</comment>
<keyword evidence="1" id="KW-0472">Membrane</keyword>
<feature type="transmembrane region" description="Helical" evidence="1">
    <location>
        <begin position="141"/>
        <end position="160"/>
    </location>
</feature>
<gene>
    <name evidence="2" type="ORF">Nans01_42950</name>
</gene>
<keyword evidence="1" id="KW-0812">Transmembrane</keyword>
<dbReference type="AlphaFoldDB" id="A0A9W6PAC9"/>
<dbReference type="EMBL" id="BSQG01000010">
    <property type="protein sequence ID" value="GLU49944.1"/>
    <property type="molecule type" value="Genomic_DNA"/>
</dbReference>
<feature type="transmembrane region" description="Helical" evidence="1">
    <location>
        <begin position="100"/>
        <end position="121"/>
    </location>
</feature>
<reference evidence="2" key="1">
    <citation type="submission" date="2023-02" db="EMBL/GenBank/DDBJ databases">
        <title>Nocardiopsis ansamitocini NBRC 112285.</title>
        <authorList>
            <person name="Ichikawa N."/>
            <person name="Sato H."/>
            <person name="Tonouchi N."/>
        </authorList>
    </citation>
    <scope>NUCLEOTIDE SEQUENCE</scope>
    <source>
        <strain evidence="2">NBRC 112285</strain>
    </source>
</reference>
<accession>A0A9W6PAC9</accession>
<evidence type="ECO:0000313" key="2">
    <source>
        <dbReference type="EMBL" id="GLU49944.1"/>
    </source>
</evidence>
<evidence type="ECO:0000256" key="1">
    <source>
        <dbReference type="SAM" id="Phobius"/>
    </source>
</evidence>
<keyword evidence="1" id="KW-1133">Transmembrane helix</keyword>
<name>A0A9W6PAC9_9ACTN</name>
<protein>
    <submittedName>
        <fullName evidence="2">Uncharacterized protein</fullName>
    </submittedName>
</protein>
<evidence type="ECO:0000313" key="3">
    <source>
        <dbReference type="Proteomes" id="UP001165092"/>
    </source>
</evidence>
<proteinExistence type="predicted"/>